<dbReference type="GO" id="GO:0051604">
    <property type="term" value="P:protein maturation"/>
    <property type="evidence" value="ECO:0007669"/>
    <property type="project" value="TreeGrafter"/>
</dbReference>
<dbReference type="Pfam" id="PF02769">
    <property type="entry name" value="AIRS_C"/>
    <property type="match status" value="1"/>
</dbReference>
<dbReference type="Pfam" id="PF00586">
    <property type="entry name" value="AIRS"/>
    <property type="match status" value="1"/>
</dbReference>
<feature type="domain" description="PurM-like N-terminal" evidence="2">
    <location>
        <begin position="53"/>
        <end position="164"/>
    </location>
</feature>
<feature type="domain" description="PurM-like C-terminal" evidence="3">
    <location>
        <begin position="176"/>
        <end position="321"/>
    </location>
</feature>
<dbReference type="InterPro" id="IPR010918">
    <property type="entry name" value="PurM-like_C_dom"/>
</dbReference>
<dbReference type="EMBL" id="SGBD01000002">
    <property type="protein sequence ID" value="RZD14679.1"/>
    <property type="molecule type" value="Genomic_DNA"/>
</dbReference>
<proteinExistence type="inferred from homology"/>
<dbReference type="PANTHER" id="PTHR30303">
    <property type="entry name" value="HYDROGENASE ISOENZYMES FORMATION PROTEIN HYPE"/>
    <property type="match status" value="1"/>
</dbReference>
<dbReference type="SUPFAM" id="SSF56042">
    <property type="entry name" value="PurM C-terminal domain-like"/>
    <property type="match status" value="1"/>
</dbReference>
<dbReference type="CDD" id="cd02197">
    <property type="entry name" value="HypE"/>
    <property type="match status" value="1"/>
</dbReference>
<dbReference type="AlphaFoldDB" id="A0A519BBM2"/>
<dbReference type="InterPro" id="IPR011854">
    <property type="entry name" value="HypE"/>
</dbReference>
<organism evidence="4 5">
    <name type="scientific">Candidatus Acidulodesulfobacterium ferriphilum</name>
    <dbReference type="NCBI Taxonomy" id="2597223"/>
    <lineage>
        <taxon>Bacteria</taxon>
        <taxon>Deltaproteobacteria</taxon>
        <taxon>Candidatus Acidulodesulfobacterales</taxon>
        <taxon>Candidatus Acidulodesulfobacterium</taxon>
    </lineage>
</organism>
<dbReference type="Proteomes" id="UP000320813">
    <property type="component" value="Unassembled WGS sequence"/>
</dbReference>
<evidence type="ECO:0000259" key="2">
    <source>
        <dbReference type="Pfam" id="PF00586"/>
    </source>
</evidence>
<evidence type="ECO:0000259" key="3">
    <source>
        <dbReference type="Pfam" id="PF02769"/>
    </source>
</evidence>
<gene>
    <name evidence="4" type="primary">hypE</name>
    <name evidence="4" type="ORF">EVJ47_05810</name>
</gene>
<dbReference type="InterPro" id="IPR036676">
    <property type="entry name" value="PurM-like_C_sf"/>
</dbReference>
<dbReference type="PIRSF" id="PIRSF005644">
    <property type="entry name" value="Hdrgns_mtr_HypE"/>
    <property type="match status" value="1"/>
</dbReference>
<reference evidence="4 5" key="1">
    <citation type="submission" date="2019-01" db="EMBL/GenBank/DDBJ databases">
        <title>Insights into ecological role of a new deltaproteobacterial order Candidatus Sinidesulfobacterales (Sva0485) by metagenomics and metatranscriptomics.</title>
        <authorList>
            <person name="Tan S."/>
            <person name="Liu J."/>
            <person name="Fang Y."/>
            <person name="Hedlund B.P."/>
            <person name="Lian Z.H."/>
            <person name="Huang L.Y."/>
            <person name="Li J.T."/>
            <person name="Huang L.N."/>
            <person name="Li W.J."/>
            <person name="Jiang H.C."/>
            <person name="Dong H.L."/>
            <person name="Shu W.S."/>
        </authorList>
    </citation>
    <scope>NUCLEOTIDE SEQUENCE [LARGE SCALE GENOMIC DNA]</scope>
    <source>
        <strain evidence="4">AP3</strain>
    </source>
</reference>
<evidence type="ECO:0000313" key="4">
    <source>
        <dbReference type="EMBL" id="RZD14679.1"/>
    </source>
</evidence>
<dbReference type="InterPro" id="IPR036921">
    <property type="entry name" value="PurM-like_N_sf"/>
</dbReference>
<dbReference type="NCBIfam" id="TIGR02124">
    <property type="entry name" value="hypE"/>
    <property type="match status" value="1"/>
</dbReference>
<evidence type="ECO:0000256" key="1">
    <source>
        <dbReference type="ARBA" id="ARBA00006243"/>
    </source>
</evidence>
<sequence>MNSYKLNDSDKILLSHGGGGKETSQLIVNILFRELYGPGLNSDNAKNQIKLLEDAAILTSPQKIAFTTDSFTVSPIFFNGGDIGKLSVAGTVNDLSVMGAKPLFLSLGLIIEEGFLTGDLKKIINSAAQEAKKSGVKIVTGDTKVVPRGKADGIFINTSGIGEVLYENISVYNIADGDVIVVSGEVGDHGAAIMSQRDGIDMDVETESDCASLWDMIDTALKQGVIVSAIRDATRGGLAAVLNEWALTAGVSIYIEEDKIPVRDGVRGFCELLGFEPYQLACEGRAVFAVKPEHAKKALDILKSHPLGKNARVIGVVENNNDINNSPDLKGKVILKGIYGVNRLLDYPSGELLPRIC</sequence>
<accession>A0A519BBM2</accession>
<dbReference type="InterPro" id="IPR016188">
    <property type="entry name" value="PurM-like_N"/>
</dbReference>
<dbReference type="Gene3D" id="3.90.650.10">
    <property type="entry name" value="PurM-like C-terminal domain"/>
    <property type="match status" value="1"/>
</dbReference>
<dbReference type="Gene3D" id="3.30.1330.10">
    <property type="entry name" value="PurM-like, N-terminal domain"/>
    <property type="match status" value="1"/>
</dbReference>
<dbReference type="PANTHER" id="PTHR30303:SF0">
    <property type="entry name" value="CARBAMOYL DEHYDRATASE HYPE"/>
    <property type="match status" value="1"/>
</dbReference>
<dbReference type="SUPFAM" id="SSF55326">
    <property type="entry name" value="PurM N-terminal domain-like"/>
    <property type="match status" value="1"/>
</dbReference>
<protein>
    <submittedName>
        <fullName evidence="4">Hydrogenase expression/formation protein HypE</fullName>
    </submittedName>
</protein>
<comment type="caution">
    <text evidence="4">The sequence shown here is derived from an EMBL/GenBank/DDBJ whole genome shotgun (WGS) entry which is preliminary data.</text>
</comment>
<name>A0A519BBM2_9DELT</name>
<comment type="similarity">
    <text evidence="1">Belongs to the HypE family.</text>
</comment>
<evidence type="ECO:0000313" key="5">
    <source>
        <dbReference type="Proteomes" id="UP000320813"/>
    </source>
</evidence>